<reference evidence="3 4" key="1">
    <citation type="journal article" date="2018" name="Mol. Plant">
        <title>The genome of Artemisia annua provides insight into the evolution of Asteraceae family and artemisinin biosynthesis.</title>
        <authorList>
            <person name="Shen Q."/>
            <person name="Zhang L."/>
            <person name="Liao Z."/>
            <person name="Wang S."/>
            <person name="Yan T."/>
            <person name="Shi P."/>
            <person name="Liu M."/>
            <person name="Fu X."/>
            <person name="Pan Q."/>
            <person name="Wang Y."/>
            <person name="Lv Z."/>
            <person name="Lu X."/>
            <person name="Zhang F."/>
            <person name="Jiang W."/>
            <person name="Ma Y."/>
            <person name="Chen M."/>
            <person name="Hao X."/>
            <person name="Li L."/>
            <person name="Tang Y."/>
            <person name="Lv G."/>
            <person name="Zhou Y."/>
            <person name="Sun X."/>
            <person name="Brodelius P.E."/>
            <person name="Rose J.K.C."/>
            <person name="Tang K."/>
        </authorList>
    </citation>
    <scope>NUCLEOTIDE SEQUENCE [LARGE SCALE GENOMIC DNA]</scope>
    <source>
        <strain evidence="4">cv. Huhao1</strain>
        <tissue evidence="3">Leaf</tissue>
    </source>
</reference>
<dbReference type="EMBL" id="PKPP01002689">
    <property type="protein sequence ID" value="PWA73732.1"/>
    <property type="molecule type" value="Genomic_DNA"/>
</dbReference>
<feature type="compositionally biased region" description="Basic and acidic residues" evidence="2">
    <location>
        <begin position="32"/>
        <end position="61"/>
    </location>
</feature>
<dbReference type="AlphaFoldDB" id="A0A2U1NJQ1"/>
<name>A0A2U1NJQ1_ARTAN</name>
<feature type="compositionally biased region" description="Basic and acidic residues" evidence="2">
    <location>
        <begin position="93"/>
        <end position="104"/>
    </location>
</feature>
<gene>
    <name evidence="3" type="ORF">CTI12_AA258000</name>
</gene>
<evidence type="ECO:0000256" key="2">
    <source>
        <dbReference type="SAM" id="MobiDB-lite"/>
    </source>
</evidence>
<feature type="compositionally biased region" description="Polar residues" evidence="2">
    <location>
        <begin position="68"/>
        <end position="92"/>
    </location>
</feature>
<keyword evidence="1" id="KW-0175">Coiled coil</keyword>
<protein>
    <submittedName>
        <fullName evidence="3">Uncharacterized protein</fullName>
    </submittedName>
</protein>
<evidence type="ECO:0000313" key="4">
    <source>
        <dbReference type="Proteomes" id="UP000245207"/>
    </source>
</evidence>
<evidence type="ECO:0000256" key="1">
    <source>
        <dbReference type="SAM" id="Coils"/>
    </source>
</evidence>
<feature type="coiled-coil region" evidence="1">
    <location>
        <begin position="130"/>
        <end position="192"/>
    </location>
</feature>
<proteinExistence type="predicted"/>
<keyword evidence="4" id="KW-1185">Reference proteome</keyword>
<organism evidence="3 4">
    <name type="scientific">Artemisia annua</name>
    <name type="common">Sweet wormwood</name>
    <dbReference type="NCBI Taxonomy" id="35608"/>
    <lineage>
        <taxon>Eukaryota</taxon>
        <taxon>Viridiplantae</taxon>
        <taxon>Streptophyta</taxon>
        <taxon>Embryophyta</taxon>
        <taxon>Tracheophyta</taxon>
        <taxon>Spermatophyta</taxon>
        <taxon>Magnoliopsida</taxon>
        <taxon>eudicotyledons</taxon>
        <taxon>Gunneridae</taxon>
        <taxon>Pentapetalae</taxon>
        <taxon>asterids</taxon>
        <taxon>campanulids</taxon>
        <taxon>Asterales</taxon>
        <taxon>Asteraceae</taxon>
        <taxon>Asteroideae</taxon>
        <taxon>Anthemideae</taxon>
        <taxon>Artemisiinae</taxon>
        <taxon>Artemisia</taxon>
    </lineage>
</organism>
<sequence>MGELEKMLEAEEAEFNEIEKLKQEREQIEKDMQLKEREQIERERQLKETEVIERETEKYNQTEDETVNEGNSSDASMVFTGSDTSLDQQIEDSSPRYDSDADESVKPLLKQKEALEVGYRGAVLAKKRSIQQLDQQMVLNNRKVQALLKENSDLKGENSRLQKTTSNFEIVNTKLENENQEFLKQLRKLGQTTQTLNMLPTRDEDINPRTSGIGFENIDHLENEKPGFLNKVQKLTPILYNAEDMGKELSTDLLFESQDILNSEEEKRLEVKQRKTPFSYHGFVKETVLSS</sequence>
<dbReference type="Proteomes" id="UP000245207">
    <property type="component" value="Unassembled WGS sequence"/>
</dbReference>
<evidence type="ECO:0000313" key="3">
    <source>
        <dbReference type="EMBL" id="PWA73732.1"/>
    </source>
</evidence>
<accession>A0A2U1NJQ1</accession>
<feature type="region of interest" description="Disordered" evidence="2">
    <location>
        <begin position="32"/>
        <end position="104"/>
    </location>
</feature>
<comment type="caution">
    <text evidence="3">The sequence shown here is derived from an EMBL/GenBank/DDBJ whole genome shotgun (WGS) entry which is preliminary data.</text>
</comment>